<evidence type="ECO:0000256" key="1">
    <source>
        <dbReference type="SAM" id="MobiDB-lite"/>
    </source>
</evidence>
<gene>
    <name evidence="2" type="ORF">T440DRAFT_4302</name>
</gene>
<dbReference type="OrthoDB" id="3801515at2759"/>
<keyword evidence="3" id="KW-1185">Reference proteome</keyword>
<evidence type="ECO:0000313" key="3">
    <source>
        <dbReference type="Proteomes" id="UP000799423"/>
    </source>
</evidence>
<feature type="region of interest" description="Disordered" evidence="1">
    <location>
        <begin position="127"/>
        <end position="170"/>
    </location>
</feature>
<feature type="compositionally biased region" description="Polar residues" evidence="1">
    <location>
        <begin position="148"/>
        <end position="158"/>
    </location>
</feature>
<sequence>MALSHPATNIIAAPQSLFTGAGESSTLSTINDRHFPDGGVALSPTETTFGNSAHPRRNLASDTPCRRANVRTRRSQHGSVLTQSPARAGHASRMHQIFEDAGRGHTASAGARGVLYPQLPNISRRASPLKHKHTQDTPNVVGGESDFQPESSCRSTGSIFIGSQADPPPTYRLPVTERTSGSWSDDSGYIVADISRKSGILVSPSQRIQDWLLTIDEAVGFEATAEGTEERHIQHTDTTQPRVHAEVRYRLPADNIESLSSSVALSYSWTEPTASLLAVDKANDPFVSNDLVHVRSTPWVPRNSCRSIRIPPVPDRFKEYVSDSCERLKFDQTTSKTAAKIKSDAEKTVTPRKTPAPIRPQYIRASGSENSDAQGDGGIELSPLSPNVCIERGPSRYHKSPKSPIIKQVSSKYKNRPPFLMPRPSRFKENLETSPVSDAGEKGFQTLRAPLRLRARQSQENTVVVPE</sequence>
<organism evidence="2 3">
    <name type="scientific">Plenodomus tracheiphilus IPT5</name>
    <dbReference type="NCBI Taxonomy" id="1408161"/>
    <lineage>
        <taxon>Eukaryota</taxon>
        <taxon>Fungi</taxon>
        <taxon>Dikarya</taxon>
        <taxon>Ascomycota</taxon>
        <taxon>Pezizomycotina</taxon>
        <taxon>Dothideomycetes</taxon>
        <taxon>Pleosporomycetidae</taxon>
        <taxon>Pleosporales</taxon>
        <taxon>Pleosporineae</taxon>
        <taxon>Leptosphaeriaceae</taxon>
        <taxon>Plenodomus</taxon>
    </lineage>
</organism>
<feature type="region of interest" description="Disordered" evidence="1">
    <location>
        <begin position="45"/>
        <end position="90"/>
    </location>
</feature>
<accession>A0A6A7BP10</accession>
<dbReference type="EMBL" id="MU006288">
    <property type="protein sequence ID" value="KAF2856617.1"/>
    <property type="molecule type" value="Genomic_DNA"/>
</dbReference>
<dbReference type="AlphaFoldDB" id="A0A6A7BP10"/>
<reference evidence="2" key="1">
    <citation type="submission" date="2020-01" db="EMBL/GenBank/DDBJ databases">
        <authorList>
            <consortium name="DOE Joint Genome Institute"/>
            <person name="Haridas S."/>
            <person name="Albert R."/>
            <person name="Binder M."/>
            <person name="Bloem J."/>
            <person name="Labutti K."/>
            <person name="Salamov A."/>
            <person name="Andreopoulos B."/>
            <person name="Baker S.E."/>
            <person name="Barry K."/>
            <person name="Bills G."/>
            <person name="Bluhm B.H."/>
            <person name="Cannon C."/>
            <person name="Castanera R."/>
            <person name="Culley D.E."/>
            <person name="Daum C."/>
            <person name="Ezra D."/>
            <person name="Gonzalez J.B."/>
            <person name="Henrissat B."/>
            <person name="Kuo A."/>
            <person name="Liang C."/>
            <person name="Lipzen A."/>
            <person name="Lutzoni F."/>
            <person name="Magnuson J."/>
            <person name="Mondo S."/>
            <person name="Nolan M."/>
            <person name="Ohm R."/>
            <person name="Pangilinan J."/>
            <person name="Park H.-J."/>
            <person name="Ramirez L."/>
            <person name="Alfaro M."/>
            <person name="Sun H."/>
            <person name="Tritt A."/>
            <person name="Yoshinaga Y."/>
            <person name="Zwiers L.-H."/>
            <person name="Turgeon B.G."/>
            <person name="Goodwin S.B."/>
            <person name="Spatafora J.W."/>
            <person name="Crous P.W."/>
            <person name="Grigoriev I.V."/>
        </authorList>
    </citation>
    <scope>NUCLEOTIDE SEQUENCE</scope>
    <source>
        <strain evidence="2">IPT5</strain>
    </source>
</reference>
<protein>
    <submittedName>
        <fullName evidence="2">Uncharacterized protein</fullName>
    </submittedName>
</protein>
<evidence type="ECO:0000313" key="2">
    <source>
        <dbReference type="EMBL" id="KAF2856617.1"/>
    </source>
</evidence>
<name>A0A6A7BP10_9PLEO</name>
<dbReference type="Proteomes" id="UP000799423">
    <property type="component" value="Unassembled WGS sequence"/>
</dbReference>
<feature type="region of interest" description="Disordered" evidence="1">
    <location>
        <begin position="339"/>
        <end position="443"/>
    </location>
</feature>
<proteinExistence type="predicted"/>